<dbReference type="EMBL" id="DRNF01000063">
    <property type="protein sequence ID" value="HHJ80172.1"/>
    <property type="molecule type" value="Genomic_DNA"/>
</dbReference>
<accession>A0A832J872</accession>
<evidence type="ECO:0000313" key="2">
    <source>
        <dbReference type="EMBL" id="HHJ80172.1"/>
    </source>
</evidence>
<feature type="transmembrane region" description="Helical" evidence="1">
    <location>
        <begin position="178"/>
        <end position="202"/>
    </location>
</feature>
<sequence length="210" mass="22779">MIKTFSFARLSVSWKVLVTGFVIILGSGYLAAVLNAALSVGMDPQAIADHYADKSLSSSEAAAIAEQGFVEEEFSFDDEADEMEGMSMEGMDHSQMDMPAMDHGAGMSGDDTLPPQILAQVSHVHLLTFSLLLLTMGGLACLTQLAETTKTVIVSLLFLGLWGDIISLNLVRFVSGSFSYMTVIMGTTIGLCFAFISFRVLWELWLKTEN</sequence>
<feature type="transmembrane region" description="Helical" evidence="1">
    <location>
        <begin position="12"/>
        <end position="34"/>
    </location>
</feature>
<keyword evidence="1" id="KW-1133">Transmembrane helix</keyword>
<keyword evidence="1" id="KW-0812">Transmembrane</keyword>
<name>A0A832J872_9GAMM</name>
<comment type="caution">
    <text evidence="2">The sequence shown here is derived from an EMBL/GenBank/DDBJ whole genome shotgun (WGS) entry which is preliminary data.</text>
</comment>
<feature type="transmembrane region" description="Helical" evidence="1">
    <location>
        <begin position="152"/>
        <end position="171"/>
    </location>
</feature>
<dbReference type="Proteomes" id="UP000885832">
    <property type="component" value="Unassembled WGS sequence"/>
</dbReference>
<organism evidence="2">
    <name type="scientific">Candidatus Tenderia electrophaga</name>
    <dbReference type="NCBI Taxonomy" id="1748243"/>
    <lineage>
        <taxon>Bacteria</taxon>
        <taxon>Pseudomonadati</taxon>
        <taxon>Pseudomonadota</taxon>
        <taxon>Gammaproteobacteria</taxon>
        <taxon>Candidatus Tenderiales</taxon>
        <taxon>Candidatus Tenderiaceae</taxon>
        <taxon>Candidatus Tenderia</taxon>
    </lineage>
</organism>
<reference evidence="2" key="1">
    <citation type="journal article" date="2020" name="mSystems">
        <title>Genome- and Community-Level Interaction Insights into Carbon Utilization and Element Cycling Functions of Hydrothermarchaeota in Hydrothermal Sediment.</title>
        <authorList>
            <person name="Zhou Z."/>
            <person name="Liu Y."/>
            <person name="Xu W."/>
            <person name="Pan J."/>
            <person name="Luo Z.H."/>
            <person name="Li M."/>
        </authorList>
    </citation>
    <scope>NUCLEOTIDE SEQUENCE [LARGE SCALE GENOMIC DNA]</scope>
    <source>
        <strain evidence="2">HyVt-505</strain>
    </source>
</reference>
<dbReference type="AlphaFoldDB" id="A0A832J872"/>
<proteinExistence type="predicted"/>
<feature type="transmembrane region" description="Helical" evidence="1">
    <location>
        <begin position="126"/>
        <end position="146"/>
    </location>
</feature>
<evidence type="ECO:0000256" key="1">
    <source>
        <dbReference type="SAM" id="Phobius"/>
    </source>
</evidence>
<keyword evidence="1" id="KW-0472">Membrane</keyword>
<gene>
    <name evidence="2" type="ORF">ENJ65_00900</name>
</gene>
<protein>
    <submittedName>
        <fullName evidence="2">Uncharacterized protein</fullName>
    </submittedName>
</protein>